<comment type="caution">
    <text evidence="1">The sequence shown here is derived from an EMBL/GenBank/DDBJ whole genome shotgun (WGS) entry which is preliminary data.</text>
</comment>
<dbReference type="Gene3D" id="3.40.50.300">
    <property type="entry name" value="P-loop containing nucleotide triphosphate hydrolases"/>
    <property type="match status" value="1"/>
</dbReference>
<dbReference type="SUPFAM" id="SSF52540">
    <property type="entry name" value="P-loop containing nucleoside triphosphate hydrolases"/>
    <property type="match status" value="1"/>
</dbReference>
<dbReference type="Proteomes" id="UP000440066">
    <property type="component" value="Unassembled WGS sequence"/>
</dbReference>
<dbReference type="Pfam" id="PF13238">
    <property type="entry name" value="AAA_18"/>
    <property type="match status" value="1"/>
</dbReference>
<dbReference type="InterPro" id="IPR052922">
    <property type="entry name" value="Cytidylate_Kinase-2"/>
</dbReference>
<dbReference type="PANTHER" id="PTHR37816:SF2">
    <property type="entry name" value="DNA TOPOLOGY MODULATION PROTEIN FLAR-RELATED PROTEIN"/>
    <property type="match status" value="1"/>
</dbReference>
<reference evidence="1 2" key="1">
    <citation type="submission" date="2019-11" db="EMBL/GenBank/DDBJ databases">
        <title>Characterisation of Fundicoccus ignavus gen. nov. sp. nov., a novel genus of the family Aerococcaceae from bulk tank milk.</title>
        <authorList>
            <person name="Siebert A."/>
            <person name="Huptas C."/>
            <person name="Wenning M."/>
            <person name="Scherer S."/>
            <person name="Doll E.V."/>
        </authorList>
    </citation>
    <scope>NUCLEOTIDE SEQUENCE [LARGE SCALE GENOMIC DNA]</scope>
    <source>
        <strain evidence="1 2">DSM 109652</strain>
    </source>
</reference>
<dbReference type="InterPro" id="IPR027417">
    <property type="entry name" value="P-loop_NTPase"/>
</dbReference>
<sequence length="171" mass="19401">MGILICGLNGAGKSTLGKALAETLHYKFIDVEDLYFAKLDPDYPYANPRTREEVEGLLAEEIKATNRFVFAAVKGDFREVVDSSLQSIILLEVPSDIRFERVKQRSYQKFGKRMLPGGDLYEHEMSFFAFVESRDENLVEEWLGTTNCPVIRVDGTESVEANVREIIKQLS</sequence>
<dbReference type="RefSeq" id="WP_153833498.1">
    <property type="nucleotide sequence ID" value="NZ_WJQT01000031.1"/>
</dbReference>
<proteinExistence type="predicted"/>
<accession>A0A844CC52</accession>
<evidence type="ECO:0000313" key="1">
    <source>
        <dbReference type="EMBL" id="MRJ48453.1"/>
    </source>
</evidence>
<evidence type="ECO:0000313" key="2">
    <source>
        <dbReference type="Proteomes" id="UP000440066"/>
    </source>
</evidence>
<dbReference type="PANTHER" id="PTHR37816">
    <property type="entry name" value="YALI0E33011P"/>
    <property type="match status" value="1"/>
</dbReference>
<name>A0A844CC52_9LACT</name>
<dbReference type="AlphaFoldDB" id="A0A844CC52"/>
<gene>
    <name evidence="1" type="ORF">GF867_12945</name>
</gene>
<organism evidence="1 2">
    <name type="scientific">Fundicoccus ignavus</name>
    <dbReference type="NCBI Taxonomy" id="2664442"/>
    <lineage>
        <taxon>Bacteria</taxon>
        <taxon>Bacillati</taxon>
        <taxon>Bacillota</taxon>
        <taxon>Bacilli</taxon>
        <taxon>Lactobacillales</taxon>
        <taxon>Aerococcaceae</taxon>
        <taxon>Fundicoccus</taxon>
    </lineage>
</organism>
<dbReference type="EMBL" id="WJQT01000031">
    <property type="protein sequence ID" value="MRJ48453.1"/>
    <property type="molecule type" value="Genomic_DNA"/>
</dbReference>
<protein>
    <submittedName>
        <fullName evidence="1">AAA family ATPase</fullName>
    </submittedName>
</protein>